<evidence type="ECO:0000256" key="4">
    <source>
        <dbReference type="ARBA" id="ARBA00022576"/>
    </source>
</evidence>
<dbReference type="GO" id="GO:0030170">
    <property type="term" value="F:pyridoxal phosphate binding"/>
    <property type="evidence" value="ECO:0007669"/>
    <property type="project" value="InterPro"/>
</dbReference>
<feature type="domain" description="Aminotransferase class I/classII large" evidence="7">
    <location>
        <begin position="31"/>
        <end position="388"/>
    </location>
</feature>
<keyword evidence="9" id="KW-1185">Reference proteome</keyword>
<comment type="caution">
    <text evidence="8">The sequence shown here is derived from an EMBL/GenBank/DDBJ whole genome shotgun (WGS) entry which is preliminary data.</text>
</comment>
<comment type="subunit">
    <text evidence="3">Homodimer.</text>
</comment>
<dbReference type="AlphaFoldDB" id="A0A6N7QS03"/>
<keyword evidence="4 8" id="KW-0032">Aminotransferase</keyword>
<dbReference type="SUPFAM" id="SSF53383">
    <property type="entry name" value="PLP-dependent transferases"/>
    <property type="match status" value="1"/>
</dbReference>
<dbReference type="Gene3D" id="3.40.640.10">
    <property type="entry name" value="Type I PLP-dependent aspartate aminotransferase-like (Major domain)"/>
    <property type="match status" value="1"/>
</dbReference>
<evidence type="ECO:0000256" key="6">
    <source>
        <dbReference type="ARBA" id="ARBA00022898"/>
    </source>
</evidence>
<dbReference type="InterPro" id="IPR015421">
    <property type="entry name" value="PyrdxlP-dep_Trfase_major"/>
</dbReference>
<accession>A0A6N7QS03</accession>
<sequence length="394" mass="44801">MNVENFYSENIKNALKNDPPGEWMPNIPGNCIRLSSGFPAPDLVPVDELKEAVVQLLKQEKDLPLHYLGTPKMDKLKEQIQARLSDRGMRVADKALLVTAGACQAIDLIARVFVDEQTVVAVEAPTYMEALEVFQNYTSQFISIPIDEQGLQTKELERVLAERKEQGLPLPKIVYTIPTFQNPTGTTMTAERRKHILELASQYDFLILEDDAYGELYFDKPPVTLKAMDHENRVLHVGSLSKVVAPGLRIGWVAATEEIITSLYWFKKDLDHPFAQAIMATYLGNNNFDNRLNTLRISYQERFEALLAALKKYMPKSVTWYVPEGGYFVWIKVAGVDTSRLLQQAQDQGVSFLPGKYFFLNEQDGKEWLRLSFSYSDKKEITKGIERLGEVINK</sequence>
<organism evidence="8 9">
    <name type="scientific">Gracilibacillus thailandensis</name>
    <dbReference type="NCBI Taxonomy" id="563735"/>
    <lineage>
        <taxon>Bacteria</taxon>
        <taxon>Bacillati</taxon>
        <taxon>Bacillota</taxon>
        <taxon>Bacilli</taxon>
        <taxon>Bacillales</taxon>
        <taxon>Bacillaceae</taxon>
        <taxon>Gracilibacillus</taxon>
    </lineage>
</organism>
<evidence type="ECO:0000256" key="1">
    <source>
        <dbReference type="ARBA" id="ARBA00001933"/>
    </source>
</evidence>
<protein>
    <submittedName>
        <fullName evidence="8">Aminotransferase class I/II-fold pyridoxal phosphate-dependent enzyme</fullName>
    </submittedName>
</protein>
<dbReference type="InterPro" id="IPR004839">
    <property type="entry name" value="Aminotransferase_I/II_large"/>
</dbReference>
<proteinExistence type="inferred from homology"/>
<dbReference type="RefSeq" id="WP_163578376.1">
    <property type="nucleotide sequence ID" value="NZ_JBHUMW010000007.1"/>
</dbReference>
<evidence type="ECO:0000313" key="9">
    <source>
        <dbReference type="Proteomes" id="UP000435187"/>
    </source>
</evidence>
<evidence type="ECO:0000259" key="7">
    <source>
        <dbReference type="Pfam" id="PF00155"/>
    </source>
</evidence>
<reference evidence="8 9" key="1">
    <citation type="submission" date="2019-10" db="EMBL/GenBank/DDBJ databases">
        <title>Gracilibacillus salitolerans sp. nov., a moderate halophile isolated from a saline soil in northwest China.</title>
        <authorList>
            <person name="Gan L."/>
        </authorList>
    </citation>
    <scope>NUCLEOTIDE SEQUENCE [LARGE SCALE GENOMIC DNA]</scope>
    <source>
        <strain evidence="8 9">TP2-8</strain>
    </source>
</reference>
<dbReference type="FunFam" id="3.40.640.10:FF:000053">
    <property type="entry name" value="Aminotransferase, class I"/>
    <property type="match status" value="1"/>
</dbReference>
<dbReference type="InterPro" id="IPR015424">
    <property type="entry name" value="PyrdxlP-dep_Trfase"/>
</dbReference>
<dbReference type="GO" id="GO:0008483">
    <property type="term" value="F:transaminase activity"/>
    <property type="evidence" value="ECO:0007669"/>
    <property type="project" value="UniProtKB-KW"/>
</dbReference>
<dbReference type="InterPro" id="IPR050859">
    <property type="entry name" value="Class-I_PLP-dep_aminotransf"/>
</dbReference>
<comment type="cofactor">
    <cofactor evidence="1">
        <name>pyridoxal 5'-phosphate</name>
        <dbReference type="ChEBI" id="CHEBI:597326"/>
    </cofactor>
</comment>
<evidence type="ECO:0000256" key="3">
    <source>
        <dbReference type="ARBA" id="ARBA00011738"/>
    </source>
</evidence>
<name>A0A6N7QS03_9BACI</name>
<dbReference type="Proteomes" id="UP000435187">
    <property type="component" value="Unassembled WGS sequence"/>
</dbReference>
<dbReference type="PANTHER" id="PTHR42790">
    <property type="entry name" value="AMINOTRANSFERASE"/>
    <property type="match status" value="1"/>
</dbReference>
<evidence type="ECO:0000256" key="5">
    <source>
        <dbReference type="ARBA" id="ARBA00022679"/>
    </source>
</evidence>
<dbReference type="InterPro" id="IPR015422">
    <property type="entry name" value="PyrdxlP-dep_Trfase_small"/>
</dbReference>
<keyword evidence="6" id="KW-0663">Pyridoxal phosphate</keyword>
<gene>
    <name evidence="8" type="ORF">GH885_00210</name>
</gene>
<keyword evidence="5 8" id="KW-0808">Transferase</keyword>
<dbReference type="PANTHER" id="PTHR42790:SF19">
    <property type="entry name" value="KYNURENINE_ALPHA-AMINOADIPATE AMINOTRANSFERASE, MITOCHONDRIAL"/>
    <property type="match status" value="1"/>
</dbReference>
<dbReference type="GO" id="GO:1901605">
    <property type="term" value="P:alpha-amino acid metabolic process"/>
    <property type="evidence" value="ECO:0007669"/>
    <property type="project" value="TreeGrafter"/>
</dbReference>
<dbReference type="EMBL" id="WJEE01000001">
    <property type="protein sequence ID" value="MRI64768.1"/>
    <property type="molecule type" value="Genomic_DNA"/>
</dbReference>
<dbReference type="Pfam" id="PF00155">
    <property type="entry name" value="Aminotran_1_2"/>
    <property type="match status" value="1"/>
</dbReference>
<comment type="similarity">
    <text evidence="2">Belongs to the class-I pyridoxal-phosphate-dependent aminotransferase family.</text>
</comment>
<dbReference type="CDD" id="cd00609">
    <property type="entry name" value="AAT_like"/>
    <property type="match status" value="1"/>
</dbReference>
<evidence type="ECO:0000256" key="2">
    <source>
        <dbReference type="ARBA" id="ARBA00007441"/>
    </source>
</evidence>
<evidence type="ECO:0000313" key="8">
    <source>
        <dbReference type="EMBL" id="MRI64768.1"/>
    </source>
</evidence>
<dbReference type="Gene3D" id="3.90.1150.10">
    <property type="entry name" value="Aspartate Aminotransferase, domain 1"/>
    <property type="match status" value="1"/>
</dbReference>